<organism evidence="1 2">
    <name type="scientific">Pleurotus eryngii</name>
    <name type="common">Boletus of the steppes</name>
    <dbReference type="NCBI Taxonomy" id="5323"/>
    <lineage>
        <taxon>Eukaryota</taxon>
        <taxon>Fungi</taxon>
        <taxon>Dikarya</taxon>
        <taxon>Basidiomycota</taxon>
        <taxon>Agaricomycotina</taxon>
        <taxon>Agaricomycetes</taxon>
        <taxon>Agaricomycetidae</taxon>
        <taxon>Agaricales</taxon>
        <taxon>Pleurotineae</taxon>
        <taxon>Pleurotaceae</taxon>
        <taxon>Pleurotus</taxon>
    </lineage>
</organism>
<name>A0A9P5ZVU7_PLEER</name>
<gene>
    <name evidence="1" type="ORF">BDN71DRAFT_1431165</name>
</gene>
<comment type="caution">
    <text evidence="1">The sequence shown here is derived from an EMBL/GenBank/DDBJ whole genome shotgun (WGS) entry which is preliminary data.</text>
</comment>
<sequence>MVQPIIDYQLHTTDGVDWDSQMKDMVTPKEGAATRRRCNWFISILQASRLPKISFTSIQDSFTTKCLEWSRSARESLRQICVLPAGDVPLETLRLDARAPRVPRTVRHCQPTAGMVYDMTRHDDKHILDDARHDQDALLSRRGCVCYGPMTLMSVQNRRKAPATHPQFLSSCAFGNSVQPRAPAAKHFNGKMVGRKPHLQQAKVQTQVRARCGTARVIHKVPDGAFDPLISPTDSNFISDYLNDSSYPEMIVSIVGM</sequence>
<dbReference type="EMBL" id="MU154564">
    <property type="protein sequence ID" value="KAF9495228.1"/>
    <property type="molecule type" value="Genomic_DNA"/>
</dbReference>
<evidence type="ECO:0000313" key="1">
    <source>
        <dbReference type="EMBL" id="KAF9495228.1"/>
    </source>
</evidence>
<reference evidence="1" key="1">
    <citation type="submission" date="2020-11" db="EMBL/GenBank/DDBJ databases">
        <authorList>
            <consortium name="DOE Joint Genome Institute"/>
            <person name="Ahrendt S."/>
            <person name="Riley R."/>
            <person name="Andreopoulos W."/>
            <person name="Labutti K."/>
            <person name="Pangilinan J."/>
            <person name="Ruiz-Duenas F.J."/>
            <person name="Barrasa J.M."/>
            <person name="Sanchez-Garcia M."/>
            <person name="Camarero S."/>
            <person name="Miyauchi S."/>
            <person name="Serrano A."/>
            <person name="Linde D."/>
            <person name="Babiker R."/>
            <person name="Drula E."/>
            <person name="Ayuso-Fernandez I."/>
            <person name="Pacheco R."/>
            <person name="Padilla G."/>
            <person name="Ferreira P."/>
            <person name="Barriuso J."/>
            <person name="Kellner H."/>
            <person name="Castanera R."/>
            <person name="Alfaro M."/>
            <person name="Ramirez L."/>
            <person name="Pisabarro A.G."/>
            <person name="Kuo A."/>
            <person name="Tritt A."/>
            <person name="Lipzen A."/>
            <person name="He G."/>
            <person name="Yan M."/>
            <person name="Ng V."/>
            <person name="Cullen D."/>
            <person name="Martin F."/>
            <person name="Rosso M.-N."/>
            <person name="Henrissat B."/>
            <person name="Hibbett D."/>
            <person name="Martinez A.T."/>
            <person name="Grigoriev I.V."/>
        </authorList>
    </citation>
    <scope>NUCLEOTIDE SEQUENCE</scope>
    <source>
        <strain evidence="1">ATCC 90797</strain>
    </source>
</reference>
<dbReference type="AlphaFoldDB" id="A0A9P5ZVU7"/>
<evidence type="ECO:0000313" key="2">
    <source>
        <dbReference type="Proteomes" id="UP000807025"/>
    </source>
</evidence>
<keyword evidence="2" id="KW-1185">Reference proteome</keyword>
<dbReference type="Proteomes" id="UP000807025">
    <property type="component" value="Unassembled WGS sequence"/>
</dbReference>
<proteinExistence type="predicted"/>
<accession>A0A9P5ZVU7</accession>
<protein>
    <submittedName>
        <fullName evidence="1">Uncharacterized protein</fullName>
    </submittedName>
</protein>